<dbReference type="SMART" id="SM00406">
    <property type="entry name" value="IGv"/>
    <property type="match status" value="1"/>
</dbReference>
<dbReference type="InterPro" id="IPR013106">
    <property type="entry name" value="Ig_V-set"/>
</dbReference>
<feature type="chain" id="PRO_5021496884" description="Ig-like domain-containing protein" evidence="3">
    <location>
        <begin position="26"/>
        <end position="127"/>
    </location>
</feature>
<dbReference type="GO" id="GO:0005886">
    <property type="term" value="C:plasma membrane"/>
    <property type="evidence" value="ECO:0007669"/>
    <property type="project" value="TreeGrafter"/>
</dbReference>
<dbReference type="InParanoid" id="A0A4W6FUW0"/>
<dbReference type="Pfam" id="PF07686">
    <property type="entry name" value="V-set"/>
    <property type="match status" value="1"/>
</dbReference>
<evidence type="ECO:0000256" key="1">
    <source>
        <dbReference type="ARBA" id="ARBA00022729"/>
    </source>
</evidence>
<dbReference type="GO" id="GO:0007166">
    <property type="term" value="P:cell surface receptor signaling pathway"/>
    <property type="evidence" value="ECO:0007669"/>
    <property type="project" value="TreeGrafter"/>
</dbReference>
<keyword evidence="6" id="KW-1185">Reference proteome</keyword>
<dbReference type="GO" id="GO:0002376">
    <property type="term" value="P:immune system process"/>
    <property type="evidence" value="ECO:0007669"/>
    <property type="project" value="UniProtKB-KW"/>
</dbReference>
<dbReference type="PROSITE" id="PS50835">
    <property type="entry name" value="IG_LIKE"/>
    <property type="match status" value="1"/>
</dbReference>
<dbReference type="InterPro" id="IPR013783">
    <property type="entry name" value="Ig-like_fold"/>
</dbReference>
<dbReference type="AlphaFoldDB" id="A0A4W6FUW0"/>
<protein>
    <recommendedName>
        <fullName evidence="4">Ig-like domain-containing protein</fullName>
    </recommendedName>
</protein>
<dbReference type="Ensembl" id="ENSLCAT00010055732.1">
    <property type="protein sequence ID" value="ENSLCAP00010054320.1"/>
    <property type="gene ID" value="ENSLCAG00010025311.1"/>
</dbReference>
<evidence type="ECO:0000313" key="5">
    <source>
        <dbReference type="Ensembl" id="ENSLCAP00010054320.1"/>
    </source>
</evidence>
<accession>A0A4W6FUW0</accession>
<dbReference type="SUPFAM" id="SSF48726">
    <property type="entry name" value="Immunoglobulin"/>
    <property type="match status" value="1"/>
</dbReference>
<evidence type="ECO:0000256" key="2">
    <source>
        <dbReference type="ARBA" id="ARBA00022859"/>
    </source>
</evidence>
<organism evidence="5 6">
    <name type="scientific">Lates calcarifer</name>
    <name type="common">Barramundi</name>
    <name type="synonym">Holocentrus calcarifer</name>
    <dbReference type="NCBI Taxonomy" id="8187"/>
    <lineage>
        <taxon>Eukaryota</taxon>
        <taxon>Metazoa</taxon>
        <taxon>Chordata</taxon>
        <taxon>Craniata</taxon>
        <taxon>Vertebrata</taxon>
        <taxon>Euteleostomi</taxon>
        <taxon>Actinopterygii</taxon>
        <taxon>Neopterygii</taxon>
        <taxon>Teleostei</taxon>
        <taxon>Neoteleostei</taxon>
        <taxon>Acanthomorphata</taxon>
        <taxon>Carangaria</taxon>
        <taxon>Carangaria incertae sedis</taxon>
        <taxon>Centropomidae</taxon>
        <taxon>Lates</taxon>
    </lineage>
</organism>
<dbReference type="InterPro" id="IPR007110">
    <property type="entry name" value="Ig-like_dom"/>
</dbReference>
<feature type="signal peptide" evidence="3">
    <location>
        <begin position="1"/>
        <end position="25"/>
    </location>
</feature>
<dbReference type="PANTHER" id="PTHR23268">
    <property type="entry name" value="T-CELL RECEPTOR BETA CHAIN"/>
    <property type="match status" value="1"/>
</dbReference>
<reference evidence="6" key="1">
    <citation type="submission" date="2015-09" db="EMBL/GenBank/DDBJ databases">
        <authorList>
            <person name="Sai Rama Sridatta P."/>
        </authorList>
    </citation>
    <scope>NUCLEOTIDE SEQUENCE [LARGE SCALE GENOMIC DNA]</scope>
</reference>
<dbReference type="PANTHER" id="PTHR23268:SF102">
    <property type="entry name" value="IMMUNOGLOBULIN V-SET DOMAIN-CONTAINING PROTEIN"/>
    <property type="match status" value="1"/>
</dbReference>
<keyword evidence="2" id="KW-0391">Immunity</keyword>
<dbReference type="InterPro" id="IPR036179">
    <property type="entry name" value="Ig-like_dom_sf"/>
</dbReference>
<evidence type="ECO:0000259" key="4">
    <source>
        <dbReference type="PROSITE" id="PS50835"/>
    </source>
</evidence>
<evidence type="ECO:0000313" key="6">
    <source>
        <dbReference type="Proteomes" id="UP000314980"/>
    </source>
</evidence>
<name>A0A4W6FUW0_LATCA</name>
<proteinExistence type="predicted"/>
<sequence length="127" mass="14480">MIYHYVNKFVLALFCVFMCLGVSLGLEVHQSHSDLIKKPGDKVQIFCSHDKTDYTLMYWYQRSPGDTALKLIGYLYNQAVKMEKEYEEHFHISGDLRGVAAKNGSLIVQITGHEQSAVYYCAASYAQ</sequence>
<dbReference type="GeneTree" id="ENSGT00940000170858"/>
<keyword evidence="1 3" id="KW-0732">Signal</keyword>
<dbReference type="Proteomes" id="UP000314980">
    <property type="component" value="Unassembled WGS sequence"/>
</dbReference>
<dbReference type="Gene3D" id="2.60.40.10">
    <property type="entry name" value="Immunoglobulins"/>
    <property type="match status" value="1"/>
</dbReference>
<evidence type="ECO:0000256" key="3">
    <source>
        <dbReference type="SAM" id="SignalP"/>
    </source>
</evidence>
<feature type="domain" description="Ig-like" evidence="4">
    <location>
        <begin position="40"/>
        <end position="127"/>
    </location>
</feature>
<dbReference type="InterPro" id="IPR050413">
    <property type="entry name" value="TCR_beta_variable"/>
</dbReference>
<reference evidence="5" key="3">
    <citation type="submission" date="2025-09" db="UniProtKB">
        <authorList>
            <consortium name="Ensembl"/>
        </authorList>
    </citation>
    <scope>IDENTIFICATION</scope>
</reference>
<reference evidence="5" key="2">
    <citation type="submission" date="2025-08" db="UniProtKB">
        <authorList>
            <consortium name="Ensembl"/>
        </authorList>
    </citation>
    <scope>IDENTIFICATION</scope>
</reference>